<proteinExistence type="inferred from homology"/>
<name>A0AAD9GT96_9STRA</name>
<sequence length="374" mass="40455">MKGATDSKSVRLAMASEGKVEVSVASRCVGCQFKSENLELELPPNDNIHIANMADTQPQVVVDFLSYLEDPDVAVAVAVIKALTGVITRSGASTMMQMEGELQEAAQRLRAFQASDDKAAATRFHNSIATTAGCQLFLRYVTRCFLEFDDFDLCRSQLIDRGKLFAETSLSSRKRISDVGHNFIRDGMKVLTHGKSRVVIALLCEAAKTKNFSVFVTEGRSNASGVGTAEELAKAGIPTTVILDSAVAYYMEQVDIVIVGAEGVVENGGIVNSIGTYSTAVIAQALNKQFYVAAESYKFARLYPLTQRDVPQKQMAAISGDIAGGEPTDETMKNVTFASPFFDYTPPGYIALMFTDLGVLTPSAVSDELIKLYQ</sequence>
<dbReference type="PANTHER" id="PTHR45860">
    <property type="entry name" value="TRANSLATION INITIATION FACTOR EIF-2B SUBUNIT ALPHA"/>
    <property type="match status" value="1"/>
</dbReference>
<evidence type="ECO:0000256" key="1">
    <source>
        <dbReference type="ARBA" id="ARBA00004514"/>
    </source>
</evidence>
<dbReference type="Proteomes" id="UP001259832">
    <property type="component" value="Unassembled WGS sequence"/>
</dbReference>
<comment type="subunit">
    <text evidence="8">Component of the translation initiation factor 2B (eIF2B) complex which is a heterodecamer of two sets of five different subunits: alpha, beta, gamma, delta and epsilon. Subunits alpha, beta and delta comprise a regulatory subcomplex and subunits epsilon and gamma comprise a catalytic subcomplex. Within the complex, the hexameric regulatory complex resides at the center, with the two heterodimeric catalytic subcomplexes bound on opposite sides.</text>
</comment>
<gene>
    <name evidence="10" type="ORF">P3T76_004254</name>
</gene>
<keyword evidence="3" id="KW-0963">Cytoplasm</keyword>
<dbReference type="GO" id="GO:0003743">
    <property type="term" value="F:translation initiation factor activity"/>
    <property type="evidence" value="ECO:0007669"/>
    <property type="project" value="UniProtKB-KW"/>
</dbReference>
<evidence type="ECO:0000256" key="7">
    <source>
        <dbReference type="ARBA" id="ARBA00044236"/>
    </source>
</evidence>
<evidence type="ECO:0000256" key="4">
    <source>
        <dbReference type="ARBA" id="ARBA00022540"/>
    </source>
</evidence>
<organism evidence="10 11">
    <name type="scientific">Phytophthora citrophthora</name>
    <dbReference type="NCBI Taxonomy" id="4793"/>
    <lineage>
        <taxon>Eukaryota</taxon>
        <taxon>Sar</taxon>
        <taxon>Stramenopiles</taxon>
        <taxon>Oomycota</taxon>
        <taxon>Peronosporomycetes</taxon>
        <taxon>Peronosporales</taxon>
        <taxon>Peronosporaceae</taxon>
        <taxon>Phytophthora</taxon>
    </lineage>
</organism>
<evidence type="ECO:0000256" key="3">
    <source>
        <dbReference type="ARBA" id="ARBA00022490"/>
    </source>
</evidence>
<evidence type="ECO:0000256" key="2">
    <source>
        <dbReference type="ARBA" id="ARBA00007251"/>
    </source>
</evidence>
<dbReference type="AlphaFoldDB" id="A0AAD9GT96"/>
<dbReference type="InterPro" id="IPR000649">
    <property type="entry name" value="IF-2B-related"/>
</dbReference>
<comment type="subcellular location">
    <subcellularLocation>
        <location evidence="1">Cytoplasm</location>
        <location evidence="1">Cytosol</location>
    </subcellularLocation>
</comment>
<comment type="similarity">
    <text evidence="2 9">Belongs to the eIF-2B alpha/beta/delta subunits family.</text>
</comment>
<evidence type="ECO:0000313" key="10">
    <source>
        <dbReference type="EMBL" id="KAK1944342.1"/>
    </source>
</evidence>
<dbReference type="InterPro" id="IPR042529">
    <property type="entry name" value="IF_2B-like_C"/>
</dbReference>
<dbReference type="Pfam" id="PF01008">
    <property type="entry name" value="IF-2B"/>
    <property type="match status" value="1"/>
</dbReference>
<evidence type="ECO:0000256" key="5">
    <source>
        <dbReference type="ARBA" id="ARBA00022917"/>
    </source>
</evidence>
<reference evidence="10" key="1">
    <citation type="submission" date="2023-08" db="EMBL/GenBank/DDBJ databases">
        <title>Reference Genome Resource for the Citrus Pathogen Phytophthora citrophthora.</title>
        <authorList>
            <person name="Moller H."/>
            <person name="Coetzee B."/>
            <person name="Rose L.J."/>
            <person name="Van Niekerk J.M."/>
        </authorList>
    </citation>
    <scope>NUCLEOTIDE SEQUENCE</scope>
    <source>
        <strain evidence="10">STE-U-9442</strain>
    </source>
</reference>
<accession>A0AAD9GT96</accession>
<dbReference type="Gene3D" id="3.40.50.10470">
    <property type="entry name" value="Translation initiation factor eif-2b, domain 2"/>
    <property type="match status" value="1"/>
</dbReference>
<protein>
    <recommendedName>
        <fullName evidence="6">Translation initiation factor eIF2B subunit alpha</fullName>
    </recommendedName>
    <alternativeName>
        <fullName evidence="7">eIF2B GDP-GTP exchange factor subunit alpha</fullName>
    </alternativeName>
</protein>
<dbReference type="EMBL" id="JASMQC010000006">
    <property type="protein sequence ID" value="KAK1944342.1"/>
    <property type="molecule type" value="Genomic_DNA"/>
</dbReference>
<dbReference type="InterPro" id="IPR042528">
    <property type="entry name" value="elF-2B_alpha_N"/>
</dbReference>
<keyword evidence="11" id="KW-1185">Reference proteome</keyword>
<evidence type="ECO:0000313" key="11">
    <source>
        <dbReference type="Proteomes" id="UP001259832"/>
    </source>
</evidence>
<dbReference type="SUPFAM" id="SSF100950">
    <property type="entry name" value="NagB/RpiA/CoA transferase-like"/>
    <property type="match status" value="1"/>
</dbReference>
<evidence type="ECO:0000256" key="6">
    <source>
        <dbReference type="ARBA" id="ARBA00044208"/>
    </source>
</evidence>
<dbReference type="InterPro" id="IPR037171">
    <property type="entry name" value="NagB/RpiA_transferase-like"/>
</dbReference>
<dbReference type="PANTHER" id="PTHR45860:SF1">
    <property type="entry name" value="TRANSLATION INITIATION FACTOR EIF-2B SUBUNIT ALPHA"/>
    <property type="match status" value="1"/>
</dbReference>
<dbReference type="FunFam" id="3.40.50.10470:FF:000024">
    <property type="entry name" value="Translation initiation factor eIF-2B subunit alpha, putative"/>
    <property type="match status" value="1"/>
</dbReference>
<evidence type="ECO:0000256" key="8">
    <source>
        <dbReference type="ARBA" id="ARBA00046432"/>
    </source>
</evidence>
<keyword evidence="4 10" id="KW-0396">Initiation factor</keyword>
<dbReference type="InterPro" id="IPR051501">
    <property type="entry name" value="eIF2B_alpha/beta/delta"/>
</dbReference>
<keyword evidence="5" id="KW-0648">Protein biosynthesis</keyword>
<evidence type="ECO:0000256" key="9">
    <source>
        <dbReference type="RuleBase" id="RU003814"/>
    </source>
</evidence>
<dbReference type="GO" id="GO:0005851">
    <property type="term" value="C:eukaryotic translation initiation factor 2B complex"/>
    <property type="evidence" value="ECO:0007669"/>
    <property type="project" value="TreeGrafter"/>
</dbReference>
<comment type="caution">
    <text evidence="10">The sequence shown here is derived from an EMBL/GenBank/DDBJ whole genome shotgun (WGS) entry which is preliminary data.</text>
</comment>
<dbReference type="Gene3D" id="1.20.120.1070">
    <property type="entry name" value="Translation initiation factor eIF-2B, N-terminal domain"/>
    <property type="match status" value="1"/>
</dbReference>
<dbReference type="GO" id="GO:0005085">
    <property type="term" value="F:guanyl-nucleotide exchange factor activity"/>
    <property type="evidence" value="ECO:0007669"/>
    <property type="project" value="TreeGrafter"/>
</dbReference>
<dbReference type="GO" id="GO:0005829">
    <property type="term" value="C:cytosol"/>
    <property type="evidence" value="ECO:0007669"/>
    <property type="project" value="UniProtKB-SubCell"/>
</dbReference>